<dbReference type="InterPro" id="IPR050189">
    <property type="entry name" value="MFS_Efflux_Transporters"/>
</dbReference>
<dbReference type="Gene3D" id="1.20.1250.20">
    <property type="entry name" value="MFS general substrate transporter like domains"/>
    <property type="match status" value="2"/>
</dbReference>
<feature type="transmembrane region" description="Helical" evidence="7">
    <location>
        <begin position="265"/>
        <end position="284"/>
    </location>
</feature>
<proteinExistence type="predicted"/>
<keyword evidence="2" id="KW-0813">Transport</keyword>
<feature type="domain" description="Major facilitator superfamily (MFS) profile" evidence="8">
    <location>
        <begin position="23"/>
        <end position="403"/>
    </location>
</feature>
<dbReference type="GO" id="GO:0005886">
    <property type="term" value="C:plasma membrane"/>
    <property type="evidence" value="ECO:0007669"/>
    <property type="project" value="UniProtKB-SubCell"/>
</dbReference>
<feature type="transmembrane region" description="Helical" evidence="7">
    <location>
        <begin position="379"/>
        <end position="399"/>
    </location>
</feature>
<feature type="transmembrane region" description="Helical" evidence="7">
    <location>
        <begin position="289"/>
        <end position="305"/>
    </location>
</feature>
<dbReference type="InterPro" id="IPR000849">
    <property type="entry name" value="Sugar_P_transporter"/>
</dbReference>
<evidence type="ECO:0000256" key="6">
    <source>
        <dbReference type="ARBA" id="ARBA00023136"/>
    </source>
</evidence>
<keyword evidence="4 7" id="KW-0812">Transmembrane</keyword>
<evidence type="ECO:0000256" key="3">
    <source>
        <dbReference type="ARBA" id="ARBA00022475"/>
    </source>
</evidence>
<dbReference type="PANTHER" id="PTHR43124:SF3">
    <property type="entry name" value="CHLORAMPHENICOL EFFLUX PUMP RV0191"/>
    <property type="match status" value="1"/>
</dbReference>
<evidence type="ECO:0000256" key="2">
    <source>
        <dbReference type="ARBA" id="ARBA00022448"/>
    </source>
</evidence>
<dbReference type="InterPro" id="IPR036259">
    <property type="entry name" value="MFS_trans_sf"/>
</dbReference>
<evidence type="ECO:0000256" key="7">
    <source>
        <dbReference type="SAM" id="Phobius"/>
    </source>
</evidence>
<protein>
    <submittedName>
        <fullName evidence="9">Sugar phosphate permease</fullName>
    </submittedName>
</protein>
<evidence type="ECO:0000256" key="4">
    <source>
        <dbReference type="ARBA" id="ARBA00022692"/>
    </source>
</evidence>
<evidence type="ECO:0000259" key="8">
    <source>
        <dbReference type="PROSITE" id="PS50850"/>
    </source>
</evidence>
<feature type="transmembrane region" description="Helical" evidence="7">
    <location>
        <begin position="20"/>
        <end position="42"/>
    </location>
</feature>
<sequence>MIIFRKWGADMQNNATASRYRWIILLLCVSCFLFSFITRFTWPPLISVIVPDLGMNMGQAGAFMSAFYLGYVLTQIPAGLLADRFGVRIILSVCLIIEGVATSSFSLIDNYELGFNLRVLAGLGSGAVFSSCSRALVEWFPAKEQGLAFGILTAAPSSGILITNILVPYLNTMFGWRGAFQSVGLLTIIAGVLVFFLMRFKDQPDEKSENITAGLKYILDNKNFKLISAAGFFLMWLQLGTATWANVYIKGLGFSVSEAGRVMAYYGLGGAIAPLISGVVSDMLGCRKWLVITAFILVVPLTILFGYQTSLAMLCVVGFASGFSSYLANPQLTVLISQTAGIKRAATANGVANCLFQMASLLSPWFIGKVIDLTGNFSFVWWILAAGPVMATFFMLRVYEESIQGIKKSGVALETDCSLKR</sequence>
<dbReference type="PIRSF" id="PIRSF002808">
    <property type="entry name" value="Hexose_phosphate_transp"/>
    <property type="match status" value="1"/>
</dbReference>
<dbReference type="Proteomes" id="UP000192738">
    <property type="component" value="Unassembled WGS sequence"/>
</dbReference>
<keyword evidence="6 7" id="KW-0472">Membrane</keyword>
<evidence type="ECO:0000256" key="1">
    <source>
        <dbReference type="ARBA" id="ARBA00004651"/>
    </source>
</evidence>
<comment type="subcellular location">
    <subcellularLocation>
        <location evidence="1">Cell membrane</location>
        <topology evidence="1">Multi-pass membrane protein</topology>
    </subcellularLocation>
</comment>
<dbReference type="InterPro" id="IPR020846">
    <property type="entry name" value="MFS_dom"/>
</dbReference>
<evidence type="ECO:0000256" key="5">
    <source>
        <dbReference type="ARBA" id="ARBA00022989"/>
    </source>
</evidence>
<feature type="transmembrane region" description="Helical" evidence="7">
    <location>
        <begin position="89"/>
        <end position="108"/>
    </location>
</feature>
<feature type="transmembrane region" description="Helical" evidence="7">
    <location>
        <begin position="226"/>
        <end position="245"/>
    </location>
</feature>
<dbReference type="STRING" id="112901.SAMN04488500_104159"/>
<dbReference type="EMBL" id="FWXI01000004">
    <property type="protein sequence ID" value="SMC51286.1"/>
    <property type="molecule type" value="Genomic_DNA"/>
</dbReference>
<evidence type="ECO:0000313" key="10">
    <source>
        <dbReference type="Proteomes" id="UP000192738"/>
    </source>
</evidence>
<feature type="transmembrane region" description="Helical" evidence="7">
    <location>
        <begin position="311"/>
        <end position="329"/>
    </location>
</feature>
<feature type="transmembrane region" description="Helical" evidence="7">
    <location>
        <begin position="179"/>
        <end position="198"/>
    </location>
</feature>
<keyword evidence="10" id="KW-1185">Reference proteome</keyword>
<feature type="transmembrane region" description="Helical" evidence="7">
    <location>
        <begin position="350"/>
        <end position="367"/>
    </location>
</feature>
<keyword evidence="3" id="KW-1003">Cell membrane</keyword>
<feature type="transmembrane region" description="Helical" evidence="7">
    <location>
        <begin position="120"/>
        <end position="140"/>
    </location>
</feature>
<gene>
    <name evidence="9" type="ORF">SAMN04488500_104159</name>
</gene>
<dbReference type="AlphaFoldDB" id="A0A1W1ZSD0"/>
<keyword evidence="5 7" id="KW-1133">Transmembrane helix</keyword>
<dbReference type="PROSITE" id="PS50850">
    <property type="entry name" value="MFS"/>
    <property type="match status" value="1"/>
</dbReference>
<evidence type="ECO:0000313" key="9">
    <source>
        <dbReference type="EMBL" id="SMC51286.1"/>
    </source>
</evidence>
<dbReference type="PANTHER" id="PTHR43124">
    <property type="entry name" value="PURINE EFFLUX PUMP PBUE"/>
    <property type="match status" value="1"/>
</dbReference>
<dbReference type="InterPro" id="IPR011701">
    <property type="entry name" value="MFS"/>
</dbReference>
<accession>A0A1W1ZSD0</accession>
<name>A0A1W1ZSD0_9FIRM</name>
<dbReference type="Pfam" id="PF07690">
    <property type="entry name" value="MFS_1"/>
    <property type="match status" value="1"/>
</dbReference>
<feature type="transmembrane region" description="Helical" evidence="7">
    <location>
        <begin position="147"/>
        <end position="167"/>
    </location>
</feature>
<feature type="transmembrane region" description="Helical" evidence="7">
    <location>
        <begin position="62"/>
        <end position="82"/>
    </location>
</feature>
<dbReference type="GO" id="GO:0022857">
    <property type="term" value="F:transmembrane transporter activity"/>
    <property type="evidence" value="ECO:0007669"/>
    <property type="project" value="InterPro"/>
</dbReference>
<organism evidence="9 10">
    <name type="scientific">Sporomusa malonica</name>
    <dbReference type="NCBI Taxonomy" id="112901"/>
    <lineage>
        <taxon>Bacteria</taxon>
        <taxon>Bacillati</taxon>
        <taxon>Bacillota</taxon>
        <taxon>Negativicutes</taxon>
        <taxon>Selenomonadales</taxon>
        <taxon>Sporomusaceae</taxon>
        <taxon>Sporomusa</taxon>
    </lineage>
</organism>
<dbReference type="SUPFAM" id="SSF103473">
    <property type="entry name" value="MFS general substrate transporter"/>
    <property type="match status" value="1"/>
</dbReference>
<reference evidence="9 10" key="1">
    <citation type="submission" date="2017-04" db="EMBL/GenBank/DDBJ databases">
        <authorList>
            <person name="Afonso C.L."/>
            <person name="Miller P.J."/>
            <person name="Scott M.A."/>
            <person name="Spackman E."/>
            <person name="Goraichik I."/>
            <person name="Dimitrov K.M."/>
            <person name="Suarez D.L."/>
            <person name="Swayne D.E."/>
        </authorList>
    </citation>
    <scope>NUCLEOTIDE SEQUENCE [LARGE SCALE GENOMIC DNA]</scope>
    <source>
        <strain evidence="9 10">DSM 5090</strain>
    </source>
</reference>